<keyword evidence="1" id="KW-1133">Transmembrane helix</keyword>
<dbReference type="Proteomes" id="UP000077271">
    <property type="component" value="Unassembled WGS sequence"/>
</dbReference>
<dbReference type="SUPFAM" id="SSF51445">
    <property type="entry name" value="(Trans)glycosidases"/>
    <property type="match status" value="1"/>
</dbReference>
<keyword evidence="1" id="KW-0472">Membrane</keyword>
<keyword evidence="1" id="KW-0812">Transmembrane</keyword>
<dbReference type="EMBL" id="LQWZ01000033">
    <property type="protein sequence ID" value="OAH54727.1"/>
    <property type="molecule type" value="Genomic_DNA"/>
</dbReference>
<evidence type="ECO:0000313" key="3">
    <source>
        <dbReference type="Proteomes" id="UP000077271"/>
    </source>
</evidence>
<name>A0A177KNL9_9BACI</name>
<protein>
    <recommendedName>
        <fullName evidence="4">Family 2 glycosyl transferase</fullName>
    </recommendedName>
</protein>
<reference evidence="2 3" key="1">
    <citation type="submission" date="2016-01" db="EMBL/GenBank/DDBJ databases">
        <title>Investigation of taxonomic status of Bacillus aminovorans.</title>
        <authorList>
            <person name="Verma A."/>
            <person name="Pal Y."/>
            <person name="Krishnamurthi S."/>
        </authorList>
    </citation>
    <scope>NUCLEOTIDE SEQUENCE [LARGE SCALE GENOMIC DNA]</scope>
    <source>
        <strain evidence="2 3">DSM 4337</strain>
    </source>
</reference>
<dbReference type="Gene3D" id="3.20.20.80">
    <property type="entry name" value="Glycosidases"/>
    <property type="match status" value="1"/>
</dbReference>
<evidence type="ECO:0000313" key="2">
    <source>
        <dbReference type="EMBL" id="OAH54727.1"/>
    </source>
</evidence>
<dbReference type="AlphaFoldDB" id="A0A177KNL9"/>
<dbReference type="InterPro" id="IPR017853">
    <property type="entry name" value="GH"/>
</dbReference>
<accession>A0A177KNL9</accession>
<gene>
    <name evidence="2" type="ORF">AWH48_09095</name>
</gene>
<sequence length="1056" mass="121159">MPIIKKYVLILIGLLVIVLIPRIIWGFLPKHEGDIVILDKTVPTVDRREHRGLSWLLNHYRYTGAGDENDYYGYVPEKKEARPLPDDLGDTKYIYVADTYGVYDESGERPRLVYGGLQAEEWNTIKQHISKEETTLIMEFNTLASPTSKDVQKDAAAFLHVQPTGWTGRWFDHLKKDNPEINASLVDQYEASGHDWTFEGSGFVLVHEEDARVIVLSDEAGDVLGEGISLSFTENGEAMTGLKESAAYRYWFDITAPVYPEEVIANYEWALSTAGREKLNEAGIPASFPAAVHHTNGSSHIFYFAGDYADIQSVSFVHRYAGFAKMRAALTPASVYPDEAFYWKTYVPMMKAIMELQAPEAPDKQEMAKENGLSYISKVNGDRFEVYRDGKWVSLPIKGVNLGMGKPGTFPGEAAITEEEYYRWLTKIGKMNANTIRVYTIHPPGFYNALKRYNEEHSDKPIYLFHGVWIDEGPLEETLDAFMPEITETFQKEMKTIADVIHGRANLPKKVGHSSGTYRSNVSPYVIGWIIGIEWYPYMVDNMDKKHTGMADYNGRFMKTENANPMEIWLARQMDLLMGYEADTYGWTRPMSFTNWVTTDLLDHPAEPSEQEDLASVDPNKIIEKQGPGMYASYHVYPYYPDFLNLDEKYTKYKDHRGENNNYAGYLHDLRAAHDMPVLIAEFGIPGSRGMAHRNTYGWNQGFISEKQQGNMLVRLYDDILEEGMMGGLVFTWQDEWFKRTWNTMELDDPDRRPYWSNTETNEQQFGLMSFDRLKVKTDGKTEDWKDETPLYEEENQSLNKLFVTHDERHLYVRMDVKDAFNGRTPMLFFDVNPLIGSKNPRVANGVSFNESNADYVVKFDGKESSQLLVDAYYDIFLYQYGFKLHMIEPKPAQPVNNGGVFNPIRFALNKEMIRPDTNETLPFEYYETGKLRFGNSNPEAKEYDSLADYYYDEQNGVFEIRIPWLLLNVKDPSTLLAAGDLFKVGMNAEETIKGIGVSAALIEDDGTIQTLPKSSNGVIKNVETYTWAKWNEPQYIERLKQSYDMIKKRFGIEDK</sequence>
<evidence type="ECO:0008006" key="4">
    <source>
        <dbReference type="Google" id="ProtNLM"/>
    </source>
</evidence>
<comment type="caution">
    <text evidence="2">The sequence shown here is derived from an EMBL/GenBank/DDBJ whole genome shotgun (WGS) entry which is preliminary data.</text>
</comment>
<feature type="transmembrane region" description="Helical" evidence="1">
    <location>
        <begin position="7"/>
        <end position="28"/>
    </location>
</feature>
<dbReference type="RefSeq" id="WP_082860621.1">
    <property type="nucleotide sequence ID" value="NZ_LQWZ01000033.1"/>
</dbReference>
<organism evidence="2 3">
    <name type="scientific">Domibacillus aminovorans</name>
    <dbReference type="NCBI Taxonomy" id="29332"/>
    <lineage>
        <taxon>Bacteria</taxon>
        <taxon>Bacillati</taxon>
        <taxon>Bacillota</taxon>
        <taxon>Bacilli</taxon>
        <taxon>Bacillales</taxon>
        <taxon>Bacillaceae</taxon>
        <taxon>Domibacillus</taxon>
    </lineage>
</organism>
<proteinExistence type="predicted"/>
<dbReference type="OrthoDB" id="916275at2"/>
<evidence type="ECO:0000256" key="1">
    <source>
        <dbReference type="SAM" id="Phobius"/>
    </source>
</evidence>